<organism evidence="3 4">
    <name type="scientific">Actinomadura algeriensis</name>
    <dbReference type="NCBI Taxonomy" id="1679523"/>
    <lineage>
        <taxon>Bacteria</taxon>
        <taxon>Bacillati</taxon>
        <taxon>Actinomycetota</taxon>
        <taxon>Actinomycetes</taxon>
        <taxon>Streptosporangiales</taxon>
        <taxon>Thermomonosporaceae</taxon>
        <taxon>Actinomadura</taxon>
    </lineage>
</organism>
<keyword evidence="4" id="KW-1185">Reference proteome</keyword>
<feature type="region of interest" description="Disordered" evidence="1">
    <location>
        <begin position="1"/>
        <end position="28"/>
    </location>
</feature>
<protein>
    <submittedName>
        <fullName evidence="3">Uncharacterized protein (TIGR02611 family)</fullName>
    </submittedName>
</protein>
<proteinExistence type="predicted"/>
<feature type="transmembrane region" description="Helical" evidence="2">
    <location>
        <begin position="61"/>
        <end position="77"/>
    </location>
</feature>
<dbReference type="RefSeq" id="WP_192763346.1">
    <property type="nucleotide sequence ID" value="NZ_JADBDZ010000001.1"/>
</dbReference>
<gene>
    <name evidence="3" type="ORF">H4W34_007312</name>
</gene>
<dbReference type="InterPro" id="IPR019099">
    <property type="entry name" value="Uncharacterised_PGPGW_TM"/>
</dbReference>
<evidence type="ECO:0000313" key="4">
    <source>
        <dbReference type="Proteomes" id="UP000627838"/>
    </source>
</evidence>
<dbReference type="Pfam" id="PF09656">
    <property type="entry name" value="PGPGW"/>
    <property type="match status" value="1"/>
</dbReference>
<comment type="caution">
    <text evidence="3">The sequence shown here is derived from an EMBL/GenBank/DDBJ whole genome shotgun (WGS) entry which is preliminary data.</text>
</comment>
<evidence type="ECO:0000313" key="3">
    <source>
        <dbReference type="EMBL" id="MBE1537479.1"/>
    </source>
</evidence>
<dbReference type="Proteomes" id="UP000627838">
    <property type="component" value="Unassembled WGS sequence"/>
</dbReference>
<keyword evidence="2" id="KW-0812">Transmembrane</keyword>
<accession>A0ABR9K4E7</accession>
<reference evidence="3 4" key="1">
    <citation type="submission" date="2020-10" db="EMBL/GenBank/DDBJ databases">
        <title>Sequencing the genomes of 1000 actinobacteria strains.</title>
        <authorList>
            <person name="Klenk H.-P."/>
        </authorList>
    </citation>
    <scope>NUCLEOTIDE SEQUENCE [LARGE SCALE GENOMIC DNA]</scope>
    <source>
        <strain evidence="3 4">DSM 46744</strain>
    </source>
</reference>
<evidence type="ECO:0000256" key="2">
    <source>
        <dbReference type="SAM" id="Phobius"/>
    </source>
</evidence>
<feature type="transmembrane region" description="Helical" evidence="2">
    <location>
        <begin position="36"/>
        <end position="55"/>
    </location>
</feature>
<dbReference type="EMBL" id="JADBDZ010000001">
    <property type="protein sequence ID" value="MBE1537479.1"/>
    <property type="molecule type" value="Genomic_DNA"/>
</dbReference>
<feature type="compositionally biased region" description="Low complexity" evidence="1">
    <location>
        <begin position="1"/>
        <end position="25"/>
    </location>
</feature>
<keyword evidence="2" id="KW-1133">Transmembrane helix</keyword>
<keyword evidence="2" id="KW-0472">Membrane</keyword>
<evidence type="ECO:0000256" key="1">
    <source>
        <dbReference type="SAM" id="MobiDB-lite"/>
    </source>
</evidence>
<name>A0ABR9K4E7_9ACTN</name>
<sequence>MTTTAPHRPAAETVAAAPAETGTTPEPRRLRPVRKIAVAVAGTVVIAAGIVMLVIPGPGVVVILAGIGLLGTEFPAAKRVSDRAYGYIKAAWAKVRRKH</sequence>